<proteinExistence type="predicted"/>
<keyword evidence="1" id="KW-1133">Transmembrane helix</keyword>
<feature type="transmembrane region" description="Helical" evidence="1">
    <location>
        <begin position="98"/>
        <end position="128"/>
    </location>
</feature>
<evidence type="ECO:0000256" key="1">
    <source>
        <dbReference type="SAM" id="Phobius"/>
    </source>
</evidence>
<feature type="transmembrane region" description="Helical" evidence="1">
    <location>
        <begin position="39"/>
        <end position="57"/>
    </location>
</feature>
<protein>
    <submittedName>
        <fullName evidence="2">Uncharacterized protein</fullName>
    </submittedName>
</protein>
<feature type="transmembrane region" description="Helical" evidence="1">
    <location>
        <begin position="190"/>
        <end position="213"/>
    </location>
</feature>
<keyword evidence="3" id="KW-1185">Reference proteome</keyword>
<dbReference type="Proteomes" id="UP001417504">
    <property type="component" value="Unassembled WGS sequence"/>
</dbReference>
<evidence type="ECO:0000313" key="3">
    <source>
        <dbReference type="Proteomes" id="UP001417504"/>
    </source>
</evidence>
<accession>A0AAP0JQJ4</accession>
<comment type="caution">
    <text evidence="2">The sequence shown here is derived from an EMBL/GenBank/DDBJ whole genome shotgun (WGS) entry which is preliminary data.</text>
</comment>
<feature type="transmembrane region" description="Helical" evidence="1">
    <location>
        <begin position="134"/>
        <end position="158"/>
    </location>
</feature>
<feature type="transmembrane region" description="Helical" evidence="1">
    <location>
        <begin position="6"/>
        <end position="27"/>
    </location>
</feature>
<dbReference type="PANTHER" id="PTHR35307:SF6">
    <property type="entry name" value="TRANSMEMBRANE PROTEIN"/>
    <property type="match status" value="1"/>
</dbReference>
<gene>
    <name evidence="2" type="ORF">Sjap_008891</name>
</gene>
<organism evidence="2 3">
    <name type="scientific">Stephania japonica</name>
    <dbReference type="NCBI Taxonomy" id="461633"/>
    <lineage>
        <taxon>Eukaryota</taxon>
        <taxon>Viridiplantae</taxon>
        <taxon>Streptophyta</taxon>
        <taxon>Embryophyta</taxon>
        <taxon>Tracheophyta</taxon>
        <taxon>Spermatophyta</taxon>
        <taxon>Magnoliopsida</taxon>
        <taxon>Ranunculales</taxon>
        <taxon>Menispermaceae</taxon>
        <taxon>Menispermoideae</taxon>
        <taxon>Cissampelideae</taxon>
        <taxon>Stephania</taxon>
    </lineage>
</organism>
<dbReference type="EMBL" id="JBBNAE010000003">
    <property type="protein sequence ID" value="KAK9138297.1"/>
    <property type="molecule type" value="Genomic_DNA"/>
</dbReference>
<dbReference type="AlphaFoldDB" id="A0AAP0JQJ4"/>
<keyword evidence="1" id="KW-0812">Transmembrane</keyword>
<sequence>MPAIGLDVAGATLVCLILMLCDIAFAIRQRKPWIPCRFFVINSFTLTLLSVATKLPGDLTTSMPGACDQLSKLCGTAFICISIGFFRPHVTGVNESEFFPNLASLTVIVITVIVNISLQISTGAIFLFKVEHVITLVLMLLLLGVTSCAKSSFPICLYQSFRKSVRHMPRNILTLKRCYMFSYISNPQLMLYRFSPSATVGMLCTVCCVVLLQATFRTYNLDMGVKQASDYKWSVWAVVGLQILTIIVGTFAVGLRCFMLSTQMHSFLSIVMKRKSFLECYNIFMLAHKNWGLSRVLSHSRAVFQFFQVLVYAHDSLLFVMRIWADGFNELTLLAIRSTTDCFDWAMRKIGIFRFCFSKHTSGDDGKTMAMLRKELHGDLEETIDSLIPNFVLDMETCVKKHSTYPMHSLLTFLGRTAHVFGEFREKISQDSDELLLLVCLIRMADLFMPSFRVASMICALDQAFEIIVFIHEKTKILTASSYMKINVAKDIWMCRDIKDHWFQIDIFRHFENRIVSTHFRDLVCGASEVCDIIDILGEPGIFDIFSSSANERKEELCDHIEQLFVELLHYFIDQLPDAIFNGLREGIPAAQFERNVQISLKLVARLNLLRDLEPLRFASNNISSFVTTDAAKKDGESGSNASLLNDGHVVSFDLPKVHEGEVPNV</sequence>
<dbReference type="PANTHER" id="PTHR35307">
    <property type="entry name" value="PROTEIN, PUTATIVE-RELATED"/>
    <property type="match status" value="1"/>
</dbReference>
<name>A0AAP0JQJ4_9MAGN</name>
<feature type="transmembrane region" description="Helical" evidence="1">
    <location>
        <begin position="233"/>
        <end position="255"/>
    </location>
</feature>
<keyword evidence="1" id="KW-0472">Membrane</keyword>
<reference evidence="2 3" key="1">
    <citation type="submission" date="2024-01" db="EMBL/GenBank/DDBJ databases">
        <title>Genome assemblies of Stephania.</title>
        <authorList>
            <person name="Yang L."/>
        </authorList>
    </citation>
    <scope>NUCLEOTIDE SEQUENCE [LARGE SCALE GENOMIC DNA]</scope>
    <source>
        <strain evidence="2">QJT</strain>
        <tissue evidence="2">Leaf</tissue>
    </source>
</reference>
<evidence type="ECO:0000313" key="2">
    <source>
        <dbReference type="EMBL" id="KAK9138297.1"/>
    </source>
</evidence>